<reference evidence="2 3" key="1">
    <citation type="submission" date="2019-02" db="EMBL/GenBank/DDBJ databases">
        <title>Deep-cultivation of Planctomycetes and their phenomic and genomic characterization uncovers novel biology.</title>
        <authorList>
            <person name="Wiegand S."/>
            <person name="Jogler M."/>
            <person name="Boedeker C."/>
            <person name="Pinto D."/>
            <person name="Vollmers J."/>
            <person name="Rivas-Marin E."/>
            <person name="Kohn T."/>
            <person name="Peeters S.H."/>
            <person name="Heuer A."/>
            <person name="Rast P."/>
            <person name="Oberbeckmann S."/>
            <person name="Bunk B."/>
            <person name="Jeske O."/>
            <person name="Meyerdierks A."/>
            <person name="Storesund J.E."/>
            <person name="Kallscheuer N."/>
            <person name="Luecker S."/>
            <person name="Lage O.M."/>
            <person name="Pohl T."/>
            <person name="Merkel B.J."/>
            <person name="Hornburger P."/>
            <person name="Mueller R.-W."/>
            <person name="Bruemmer F."/>
            <person name="Labrenz M."/>
            <person name="Spormann A.M."/>
            <person name="Op den Camp H."/>
            <person name="Overmann J."/>
            <person name="Amann R."/>
            <person name="Jetten M.S.M."/>
            <person name="Mascher T."/>
            <person name="Medema M.H."/>
            <person name="Devos D.P."/>
            <person name="Kaster A.-K."/>
            <person name="Ovreas L."/>
            <person name="Rohde M."/>
            <person name="Galperin M.Y."/>
            <person name="Jogler C."/>
        </authorList>
    </citation>
    <scope>NUCLEOTIDE SEQUENCE [LARGE SCALE GENOMIC DNA]</scope>
    <source>
        <strain evidence="2 3">Mal4</strain>
    </source>
</reference>
<sequence length="205" mass="21521">MPVLLCARGVRPDRHSKRVGGDDRVEEAKRIEGGRTGRRRGGSVLSVAAVTHEPAGSGRLSRPAMLAPGRDPAAGRPVRFDVLSFRGRRTARATIGPFAAGSGCAAGEPRHQRLDHQRNHEHERGERPEQAMSGVSAHWRVRRNSCFAPIIVAEGEQGQTRIGSTGVAVRCYTPGSAGMCSAGTGSAGRGSGAGERDGARSTPTA</sequence>
<feature type="region of interest" description="Disordered" evidence="1">
    <location>
        <begin position="182"/>
        <end position="205"/>
    </location>
</feature>
<keyword evidence="3" id="KW-1185">Reference proteome</keyword>
<dbReference type="Proteomes" id="UP000320496">
    <property type="component" value="Chromosome"/>
</dbReference>
<evidence type="ECO:0000313" key="3">
    <source>
        <dbReference type="Proteomes" id="UP000320496"/>
    </source>
</evidence>
<evidence type="ECO:0000256" key="1">
    <source>
        <dbReference type="SAM" id="MobiDB-lite"/>
    </source>
</evidence>
<feature type="compositionally biased region" description="Basic and acidic residues" evidence="1">
    <location>
        <begin position="108"/>
        <end position="129"/>
    </location>
</feature>
<accession>A0A517Z0N1</accession>
<dbReference type="KEGG" id="mri:Mal4_03170"/>
<protein>
    <submittedName>
        <fullName evidence="2">Uncharacterized protein</fullName>
    </submittedName>
</protein>
<feature type="region of interest" description="Disordered" evidence="1">
    <location>
        <begin position="100"/>
        <end position="132"/>
    </location>
</feature>
<name>A0A517Z0N1_9PLAN</name>
<evidence type="ECO:0000313" key="2">
    <source>
        <dbReference type="EMBL" id="QDU36034.1"/>
    </source>
</evidence>
<dbReference type="EMBL" id="CP036275">
    <property type="protein sequence ID" value="QDU36034.1"/>
    <property type="molecule type" value="Genomic_DNA"/>
</dbReference>
<gene>
    <name evidence="2" type="ORF">Mal4_03170</name>
</gene>
<organism evidence="2 3">
    <name type="scientific">Maioricimonas rarisocia</name>
    <dbReference type="NCBI Taxonomy" id="2528026"/>
    <lineage>
        <taxon>Bacteria</taxon>
        <taxon>Pseudomonadati</taxon>
        <taxon>Planctomycetota</taxon>
        <taxon>Planctomycetia</taxon>
        <taxon>Planctomycetales</taxon>
        <taxon>Planctomycetaceae</taxon>
        <taxon>Maioricimonas</taxon>
    </lineage>
</organism>
<dbReference type="AlphaFoldDB" id="A0A517Z0N1"/>
<proteinExistence type="predicted"/>